<dbReference type="InterPro" id="IPR006597">
    <property type="entry name" value="Sel1-like"/>
</dbReference>
<gene>
    <name evidence="1" type="ORF">A6A05_05045</name>
</gene>
<dbReference type="OrthoDB" id="112232at2"/>
<dbReference type="SMART" id="SM00671">
    <property type="entry name" value="SEL1"/>
    <property type="match status" value="7"/>
</dbReference>
<dbReference type="STRING" id="1437059.A6A05_05045"/>
<dbReference type="PANTHER" id="PTHR43628:SF1">
    <property type="entry name" value="CHITIN SYNTHASE REGULATORY FACTOR 2-RELATED"/>
    <property type="match status" value="1"/>
</dbReference>
<name>A0A178M572_9PROT</name>
<dbReference type="AlphaFoldDB" id="A0A178M572"/>
<dbReference type="Gene3D" id="1.25.40.10">
    <property type="entry name" value="Tetratricopeptide repeat domain"/>
    <property type="match status" value="2"/>
</dbReference>
<evidence type="ECO:0000313" key="1">
    <source>
        <dbReference type="EMBL" id="OAN43713.1"/>
    </source>
</evidence>
<dbReference type="SUPFAM" id="SSF81901">
    <property type="entry name" value="HCP-like"/>
    <property type="match status" value="2"/>
</dbReference>
<evidence type="ECO:0000313" key="2">
    <source>
        <dbReference type="Proteomes" id="UP000078543"/>
    </source>
</evidence>
<dbReference type="PANTHER" id="PTHR43628">
    <property type="entry name" value="ACTIVATOR OF C KINASE PROTEIN 1-RELATED"/>
    <property type="match status" value="1"/>
</dbReference>
<reference evidence="1 2" key="1">
    <citation type="submission" date="2016-04" db="EMBL/GenBank/DDBJ databases">
        <title>Draft genome sequence of freshwater magnetotactic bacteria Magnetospirillum marisnigri SP-1 and Magnetospirillum moscoviense BB-1.</title>
        <authorList>
            <person name="Koziaeva V."/>
            <person name="Dziuba M.V."/>
            <person name="Ivanov T.M."/>
            <person name="Kuznetsov B."/>
            <person name="Grouzdev D.S."/>
        </authorList>
    </citation>
    <scope>NUCLEOTIDE SEQUENCE [LARGE SCALE GENOMIC DNA]</scope>
    <source>
        <strain evidence="1 2">BB-1</strain>
    </source>
</reference>
<dbReference type="InterPro" id="IPR011990">
    <property type="entry name" value="TPR-like_helical_dom_sf"/>
</dbReference>
<dbReference type="InterPro" id="IPR052945">
    <property type="entry name" value="Mitotic_Regulator"/>
</dbReference>
<comment type="caution">
    <text evidence="1">The sequence shown here is derived from an EMBL/GenBank/DDBJ whole genome shotgun (WGS) entry which is preliminary data.</text>
</comment>
<keyword evidence="2" id="KW-1185">Reference proteome</keyword>
<protein>
    <recommendedName>
        <fullName evidence="3">Sel1 repeat family protein</fullName>
    </recommendedName>
</protein>
<dbReference type="Pfam" id="PF08238">
    <property type="entry name" value="Sel1"/>
    <property type="match status" value="7"/>
</dbReference>
<accession>A0A178M572</accession>
<evidence type="ECO:0008006" key="3">
    <source>
        <dbReference type="Google" id="ProtNLM"/>
    </source>
</evidence>
<organism evidence="1 2">
    <name type="scientific">Magnetospirillum moscoviense</name>
    <dbReference type="NCBI Taxonomy" id="1437059"/>
    <lineage>
        <taxon>Bacteria</taxon>
        <taxon>Pseudomonadati</taxon>
        <taxon>Pseudomonadota</taxon>
        <taxon>Alphaproteobacteria</taxon>
        <taxon>Rhodospirillales</taxon>
        <taxon>Rhodospirillaceae</taxon>
        <taxon>Magnetospirillum</taxon>
    </lineage>
</organism>
<proteinExistence type="predicted"/>
<sequence length="395" mass="40907">MAGSGILVRVGNDRFRGADMAREPDHIAALRRAAQEGDGAAAFQLGEAFRLGLKVPRDPREAAGWLNAAADGGHAGARHSLALMAQDGADITIRLPEAAAPVRRAAPSLEELLDGLKPAGTNDGGFDAPVRLPDPDPDPLDLEAVGDLDAVRAAATAGNAAAQVLLGNVYRQGLGIEADEVEAVAWYTKAANQGDVRGAFSLAVMYDLGLGTRKNDKEALRWYLAAAHKGDGPAEFNLGNMIRTGRGCPADAAVAAQWYAKAAAHGEVAALFALGTLYEAGQGVGADPAKAMAYYRQGAELGDSDCAFNLSNMLRQGVGGQPDPEQAAEWCRQAAEQGLAAAQLNYGLMLLAGFGQPVDPTSAAYWLNRAAGSDDQAVVAKARALAQRLATGGGR</sequence>
<dbReference type="EMBL" id="LWQU01000207">
    <property type="protein sequence ID" value="OAN43713.1"/>
    <property type="molecule type" value="Genomic_DNA"/>
</dbReference>
<dbReference type="Proteomes" id="UP000078543">
    <property type="component" value="Unassembled WGS sequence"/>
</dbReference>